<dbReference type="EMBL" id="FN596256">
    <property type="protein sequence ID" value="CBI35202.3"/>
    <property type="molecule type" value="Genomic_DNA"/>
</dbReference>
<protein>
    <submittedName>
        <fullName evidence="1">Uncharacterized protein</fullName>
    </submittedName>
</protein>
<keyword evidence="2" id="KW-1185">Reference proteome</keyword>
<dbReference type="Proteomes" id="UP000009183">
    <property type="component" value="Chromosome 14"/>
</dbReference>
<organism evidence="1 2">
    <name type="scientific">Vitis vinifera</name>
    <name type="common">Grape</name>
    <dbReference type="NCBI Taxonomy" id="29760"/>
    <lineage>
        <taxon>Eukaryota</taxon>
        <taxon>Viridiplantae</taxon>
        <taxon>Streptophyta</taxon>
        <taxon>Embryophyta</taxon>
        <taxon>Tracheophyta</taxon>
        <taxon>Spermatophyta</taxon>
        <taxon>Magnoliopsida</taxon>
        <taxon>eudicotyledons</taxon>
        <taxon>Gunneridae</taxon>
        <taxon>Pentapetalae</taxon>
        <taxon>rosids</taxon>
        <taxon>Vitales</taxon>
        <taxon>Vitaceae</taxon>
        <taxon>Viteae</taxon>
        <taxon>Vitis</taxon>
    </lineage>
</organism>
<accession>D7TXE7</accession>
<evidence type="ECO:0000313" key="2">
    <source>
        <dbReference type="Proteomes" id="UP000009183"/>
    </source>
</evidence>
<dbReference type="PaxDb" id="29760-VIT_14s0081g00140.t01"/>
<gene>
    <name evidence="1" type="ordered locus">VIT_14s0081g00140</name>
</gene>
<dbReference type="AlphaFoldDB" id="D7TXE7"/>
<dbReference type="HOGENOM" id="CLU_2125601_0_0_1"/>
<evidence type="ECO:0000313" key="1">
    <source>
        <dbReference type="EMBL" id="CBI35202.3"/>
    </source>
</evidence>
<dbReference type="InParanoid" id="D7TXE7"/>
<proteinExistence type="predicted"/>
<name>D7TXE7_VITVI</name>
<sequence length="114" mass="13331">MNHRIKYFNCLIHFRLQTVSIHQCIVGDYIRLHTSYNHHVDYIMSFRDLSFFTDPLIRVVKVAVSSSATKSHISFSFLDGRSFAFCIASISYSDCTSIIQKYCNASIWELWRLP</sequence>
<reference evidence="2" key="1">
    <citation type="journal article" date="2007" name="Nature">
        <title>The grapevine genome sequence suggests ancestral hexaploidization in major angiosperm phyla.</title>
        <authorList>
            <consortium name="The French-Italian Public Consortium for Grapevine Genome Characterization."/>
            <person name="Jaillon O."/>
            <person name="Aury J.-M."/>
            <person name="Noel B."/>
            <person name="Policriti A."/>
            <person name="Clepet C."/>
            <person name="Casagrande A."/>
            <person name="Choisne N."/>
            <person name="Aubourg S."/>
            <person name="Vitulo N."/>
            <person name="Jubin C."/>
            <person name="Vezzi A."/>
            <person name="Legeai F."/>
            <person name="Hugueney P."/>
            <person name="Dasilva C."/>
            <person name="Horner D."/>
            <person name="Mica E."/>
            <person name="Jublot D."/>
            <person name="Poulain J."/>
            <person name="Bruyere C."/>
            <person name="Billault A."/>
            <person name="Segurens B."/>
            <person name="Gouyvenoux M."/>
            <person name="Ugarte E."/>
            <person name="Cattonaro F."/>
            <person name="Anthouard V."/>
            <person name="Vico V."/>
            <person name="Del Fabbro C."/>
            <person name="Alaux M."/>
            <person name="Di Gaspero G."/>
            <person name="Dumas V."/>
            <person name="Felice N."/>
            <person name="Paillard S."/>
            <person name="Juman I."/>
            <person name="Moroldo M."/>
            <person name="Scalabrin S."/>
            <person name="Canaguier A."/>
            <person name="Le Clainche I."/>
            <person name="Malacrida G."/>
            <person name="Durand E."/>
            <person name="Pesole G."/>
            <person name="Laucou V."/>
            <person name="Chatelet P."/>
            <person name="Merdinoglu D."/>
            <person name="Delledonne M."/>
            <person name="Pezzotti M."/>
            <person name="Lecharny A."/>
            <person name="Scarpelli C."/>
            <person name="Artiguenave F."/>
            <person name="Pe M.E."/>
            <person name="Valle G."/>
            <person name="Morgante M."/>
            <person name="Caboche M."/>
            <person name="Adam-Blondon A.-F."/>
            <person name="Weissenbach J."/>
            <person name="Quetier F."/>
            <person name="Wincker P."/>
        </authorList>
    </citation>
    <scope>NUCLEOTIDE SEQUENCE [LARGE SCALE GENOMIC DNA]</scope>
    <source>
        <strain evidence="2">cv. Pinot noir / PN40024</strain>
    </source>
</reference>